<reference evidence="2" key="1">
    <citation type="submission" date="2020-02" db="EMBL/GenBank/DDBJ databases">
        <authorList>
            <person name="Meier V. D."/>
        </authorList>
    </citation>
    <scope>NUCLEOTIDE SEQUENCE</scope>
    <source>
        <strain evidence="2">AVDCRST_MAG48</strain>
    </source>
</reference>
<accession>A0A6J4LPR2</accession>
<sequence length="57" mass="6382">EAHRARPVLGAPPRAARGRLDGLRPRVQQHHLLHVRGREPQVLHQHSRAQAARGPPL</sequence>
<dbReference type="AlphaFoldDB" id="A0A6J4LPR2"/>
<evidence type="ECO:0000256" key="1">
    <source>
        <dbReference type="SAM" id="MobiDB-lite"/>
    </source>
</evidence>
<name>A0A6J4LPR2_9ACTN</name>
<protein>
    <submittedName>
        <fullName evidence="2">Uncharacterized protein</fullName>
    </submittedName>
</protein>
<organism evidence="2">
    <name type="scientific">uncultured Friedmanniella sp</name>
    <dbReference type="NCBI Taxonomy" id="335381"/>
    <lineage>
        <taxon>Bacteria</taxon>
        <taxon>Bacillati</taxon>
        <taxon>Actinomycetota</taxon>
        <taxon>Actinomycetes</taxon>
        <taxon>Propionibacteriales</taxon>
        <taxon>Nocardioidaceae</taxon>
        <taxon>Friedmanniella</taxon>
        <taxon>environmental samples</taxon>
    </lineage>
</organism>
<feature type="non-terminal residue" evidence="2">
    <location>
        <position position="1"/>
    </location>
</feature>
<proteinExistence type="predicted"/>
<gene>
    <name evidence="2" type="ORF">AVDCRST_MAG48-3545</name>
</gene>
<feature type="non-terminal residue" evidence="2">
    <location>
        <position position="57"/>
    </location>
</feature>
<dbReference type="EMBL" id="CADCTS010000497">
    <property type="protein sequence ID" value="CAA9339321.1"/>
    <property type="molecule type" value="Genomic_DNA"/>
</dbReference>
<evidence type="ECO:0000313" key="2">
    <source>
        <dbReference type="EMBL" id="CAA9339321.1"/>
    </source>
</evidence>
<feature type="region of interest" description="Disordered" evidence="1">
    <location>
        <begin position="1"/>
        <end position="57"/>
    </location>
</feature>